<dbReference type="InterPro" id="IPR003305">
    <property type="entry name" value="CenC_carb-bd"/>
</dbReference>
<feature type="chain" id="PRO_5032791283" description="Beta-xylanase" evidence="11">
    <location>
        <begin position="22"/>
        <end position="540"/>
    </location>
</feature>
<dbReference type="InterPro" id="IPR001000">
    <property type="entry name" value="GH10_dom"/>
</dbReference>
<sequence length="540" mass="58833">MKASFKKYTWAILAFAATLSACEPDEFGSMNFGNYTDTDGSLKDAASFPIGMAINYNQFMSDPNYKAAVVREADNVTFEYHMKHGALVRNDGSIDFTSADRLFDAASAAGLEVFGHTLGWHSNQNATYLNSLAGSSGPAPQNLILNGSFEAGSGNSFTNWGVWNGASSVSATTVATEKQEGARGLKVVVAANGNPWNIQVASDLFPTQTGKQYRVTFHIKAANAGGKMRLSTQGGTPQYSPDFNTSTDWGQFTWTFPATDAQTRIMIDIGSTANTYFLDNFSVVDASTTAPPTGAEVAAKVDNALQTFISQTVTRYKGKVKAWDVVNEPMADGNGALRVRANSGTIPATATDKFFWADYLGRNWGLKAFQYAAAADPNALLFINDYNLESNNAKLDSLIKYTMELKQKGAKINGIGTQMHISTNTSYAGIVNMFKKLAATGLLVRVSELDVQLNPSELSYITDDAQHRGLQAAMYKFVLESYIKYVPANQRHGFTIWGVNDPTSWLVLTLNKNDFPLLFDKDYNKKPAYSALLQTLKANK</sequence>
<reference evidence="13 14" key="1">
    <citation type="submission" date="2020-08" db="EMBL/GenBank/DDBJ databases">
        <title>Genomic Encyclopedia of Type Strains, Phase IV (KMG-IV): sequencing the most valuable type-strain genomes for metagenomic binning, comparative biology and taxonomic classification.</title>
        <authorList>
            <person name="Goeker M."/>
        </authorList>
    </citation>
    <scope>NUCLEOTIDE SEQUENCE [LARGE SCALE GENOMIC DNA]</scope>
    <source>
        <strain evidence="13 14">DSM 29854</strain>
    </source>
</reference>
<name>A0A839GQT3_9BACT</name>
<evidence type="ECO:0000256" key="8">
    <source>
        <dbReference type="ARBA" id="ARBA00023295"/>
    </source>
</evidence>
<evidence type="ECO:0000256" key="7">
    <source>
        <dbReference type="ARBA" id="ARBA00023277"/>
    </source>
</evidence>
<accession>A0A839GQT3</accession>
<keyword evidence="14" id="KW-1185">Reference proteome</keyword>
<evidence type="ECO:0000256" key="11">
    <source>
        <dbReference type="SAM" id="SignalP"/>
    </source>
</evidence>
<evidence type="ECO:0000256" key="4">
    <source>
        <dbReference type="ARBA" id="ARBA00022729"/>
    </source>
</evidence>
<dbReference type="Proteomes" id="UP000563094">
    <property type="component" value="Unassembled WGS sequence"/>
</dbReference>
<dbReference type="InterPro" id="IPR017853">
    <property type="entry name" value="GH"/>
</dbReference>
<dbReference type="PANTHER" id="PTHR31490">
    <property type="entry name" value="GLYCOSYL HYDROLASE"/>
    <property type="match status" value="1"/>
</dbReference>
<dbReference type="Gene3D" id="3.20.20.80">
    <property type="entry name" value="Glycosidases"/>
    <property type="match status" value="2"/>
</dbReference>
<evidence type="ECO:0000256" key="5">
    <source>
        <dbReference type="ARBA" id="ARBA00022737"/>
    </source>
</evidence>
<organism evidence="13 14">
    <name type="scientific">Rufibacter quisquiliarum</name>
    <dbReference type="NCBI Taxonomy" id="1549639"/>
    <lineage>
        <taxon>Bacteria</taxon>
        <taxon>Pseudomonadati</taxon>
        <taxon>Bacteroidota</taxon>
        <taxon>Cytophagia</taxon>
        <taxon>Cytophagales</taxon>
        <taxon>Hymenobacteraceae</taxon>
        <taxon>Rufibacter</taxon>
    </lineage>
</organism>
<feature type="domain" description="GH10" evidence="12">
    <location>
        <begin position="36"/>
        <end position="535"/>
    </location>
</feature>
<protein>
    <recommendedName>
        <fullName evidence="10">Beta-xylanase</fullName>
        <ecNumber evidence="10">3.2.1.8</ecNumber>
    </recommendedName>
</protein>
<dbReference type="Pfam" id="PF00331">
    <property type="entry name" value="Glyco_hydro_10"/>
    <property type="match status" value="2"/>
</dbReference>
<dbReference type="RefSeq" id="WP_182512843.1">
    <property type="nucleotide sequence ID" value="NZ_JACJIQ010000006.1"/>
</dbReference>
<evidence type="ECO:0000259" key="12">
    <source>
        <dbReference type="PROSITE" id="PS51760"/>
    </source>
</evidence>
<dbReference type="Pfam" id="PF02018">
    <property type="entry name" value="CBM_4_9"/>
    <property type="match status" value="1"/>
</dbReference>
<feature type="signal peptide" evidence="11">
    <location>
        <begin position="1"/>
        <end position="21"/>
    </location>
</feature>
<comment type="similarity">
    <text evidence="2 10">Belongs to the glycosyl hydrolase 10 (cellulase F) family.</text>
</comment>
<keyword evidence="7 10" id="KW-0119">Carbohydrate metabolism</keyword>
<dbReference type="SMART" id="SM00633">
    <property type="entry name" value="Glyco_10"/>
    <property type="match status" value="1"/>
</dbReference>
<keyword evidence="3 13" id="KW-0858">Xylan degradation</keyword>
<dbReference type="PROSITE" id="PS51760">
    <property type="entry name" value="GH10_2"/>
    <property type="match status" value="1"/>
</dbReference>
<evidence type="ECO:0000313" key="13">
    <source>
        <dbReference type="EMBL" id="MBA9077257.1"/>
    </source>
</evidence>
<dbReference type="PRINTS" id="PR00134">
    <property type="entry name" value="GLHYDRLASE10"/>
</dbReference>
<dbReference type="InterPro" id="IPR008979">
    <property type="entry name" value="Galactose-bd-like_sf"/>
</dbReference>
<proteinExistence type="inferred from homology"/>
<keyword evidence="9 10" id="KW-0624">Polysaccharide degradation</keyword>
<evidence type="ECO:0000256" key="3">
    <source>
        <dbReference type="ARBA" id="ARBA00022651"/>
    </source>
</evidence>
<dbReference type="SUPFAM" id="SSF49785">
    <property type="entry name" value="Galactose-binding domain-like"/>
    <property type="match status" value="1"/>
</dbReference>
<dbReference type="AlphaFoldDB" id="A0A839GQT3"/>
<dbReference type="GO" id="GO:0045493">
    <property type="term" value="P:xylan catabolic process"/>
    <property type="evidence" value="ECO:0007669"/>
    <property type="project" value="UniProtKB-KW"/>
</dbReference>
<gene>
    <name evidence="13" type="ORF">FHS90_001968</name>
</gene>
<keyword evidence="5" id="KW-0677">Repeat</keyword>
<dbReference type="PANTHER" id="PTHR31490:SF88">
    <property type="entry name" value="BETA-XYLANASE"/>
    <property type="match status" value="1"/>
</dbReference>
<dbReference type="SUPFAM" id="SSF51445">
    <property type="entry name" value="(Trans)glycosidases"/>
    <property type="match status" value="2"/>
</dbReference>
<dbReference type="EMBL" id="JACJIQ010000006">
    <property type="protein sequence ID" value="MBA9077257.1"/>
    <property type="molecule type" value="Genomic_DNA"/>
</dbReference>
<evidence type="ECO:0000256" key="2">
    <source>
        <dbReference type="ARBA" id="ARBA00007495"/>
    </source>
</evidence>
<evidence type="ECO:0000256" key="10">
    <source>
        <dbReference type="RuleBase" id="RU361174"/>
    </source>
</evidence>
<comment type="catalytic activity">
    <reaction evidence="1 10">
        <text>Endohydrolysis of (1-&gt;4)-beta-D-xylosidic linkages in xylans.</text>
        <dbReference type="EC" id="3.2.1.8"/>
    </reaction>
</comment>
<dbReference type="EC" id="3.2.1.8" evidence="10"/>
<evidence type="ECO:0000256" key="9">
    <source>
        <dbReference type="ARBA" id="ARBA00023326"/>
    </source>
</evidence>
<dbReference type="InterPro" id="IPR044846">
    <property type="entry name" value="GH10"/>
</dbReference>
<evidence type="ECO:0000256" key="1">
    <source>
        <dbReference type="ARBA" id="ARBA00000681"/>
    </source>
</evidence>
<evidence type="ECO:0000313" key="14">
    <source>
        <dbReference type="Proteomes" id="UP000563094"/>
    </source>
</evidence>
<keyword evidence="4 11" id="KW-0732">Signal</keyword>
<keyword evidence="8 10" id="KW-0326">Glycosidase</keyword>
<keyword evidence="6 10" id="KW-0378">Hydrolase</keyword>
<dbReference type="PROSITE" id="PS51257">
    <property type="entry name" value="PROKAR_LIPOPROTEIN"/>
    <property type="match status" value="1"/>
</dbReference>
<dbReference type="GO" id="GO:0031176">
    <property type="term" value="F:endo-1,4-beta-xylanase activity"/>
    <property type="evidence" value="ECO:0007669"/>
    <property type="project" value="UniProtKB-EC"/>
</dbReference>
<evidence type="ECO:0000256" key="6">
    <source>
        <dbReference type="ARBA" id="ARBA00022801"/>
    </source>
</evidence>
<comment type="caution">
    <text evidence="13">The sequence shown here is derived from an EMBL/GenBank/DDBJ whole genome shotgun (WGS) entry which is preliminary data.</text>
</comment>